<proteinExistence type="predicted"/>
<reference evidence="1 2" key="1">
    <citation type="submission" date="2016-11" db="EMBL/GenBank/DDBJ databases">
        <authorList>
            <person name="Jaros S."/>
            <person name="Januszkiewicz K."/>
            <person name="Wedrychowicz H."/>
        </authorList>
    </citation>
    <scope>NUCLEOTIDE SEQUENCE [LARGE SCALE GENOMIC DNA]</scope>
    <source>
        <strain evidence="1">NCIMB 2154T</strain>
    </source>
</reference>
<dbReference type="EMBL" id="LT634361">
    <property type="protein sequence ID" value="SFZ85189.1"/>
    <property type="molecule type" value="Genomic_DNA"/>
</dbReference>
<dbReference type="NCBIfam" id="TIGR04131">
    <property type="entry name" value="Bac_Flav_CTERM"/>
    <property type="match status" value="1"/>
</dbReference>
<keyword evidence="2" id="KW-1185">Reference proteome</keyword>
<evidence type="ECO:0000313" key="2">
    <source>
        <dbReference type="Proteomes" id="UP000231564"/>
    </source>
</evidence>
<name>A0A2H1EDH6_9FLAO</name>
<dbReference type="STRING" id="1349785.GCA_000509405_01638"/>
<gene>
    <name evidence="1" type="ORF">MARIT_3095</name>
</gene>
<dbReference type="AlphaFoldDB" id="A0A2H1EDH6"/>
<dbReference type="Pfam" id="PF13585">
    <property type="entry name" value="CHU_C"/>
    <property type="match status" value="1"/>
</dbReference>
<dbReference type="KEGG" id="tmar:MARIT_3095"/>
<sequence length="270" mass="30182">MIKKITLLIILCYIKSAFGHHLLYKNSYEIFNNSLSEITICEGETLELTAAPIQGAQYEWKTVKNETVMGIDLIRTNISIDMEGEYSLKVTLNGCTNIAFINVIVLPKPNAGINGTLHLIEGITPTTEELFSALGGNPSTKGTWSFKNNIYTYTVTATNSCKSTATSTVTITNTISIVNGFSPNGDNINDTWQILPDLLNRYPNNILTVFNRYGNIVYKAAPYKNDWNAVSNGKAIINNRKKLPPASYYYVLQLNNPHKTIFKGWVYINY</sequence>
<dbReference type="InterPro" id="IPR026341">
    <property type="entry name" value="T9SS_type_B"/>
</dbReference>
<evidence type="ECO:0000313" key="1">
    <source>
        <dbReference type="EMBL" id="SFZ85189.1"/>
    </source>
</evidence>
<dbReference type="GeneID" id="47724538"/>
<protein>
    <recommendedName>
        <fullName evidence="3">Gliding motility-associated C-terminal domain-containing protein</fullName>
    </recommendedName>
</protein>
<dbReference type="Proteomes" id="UP000231564">
    <property type="component" value="Chromosome MARIT"/>
</dbReference>
<dbReference type="OrthoDB" id="599464at2"/>
<accession>A0A2H1EDH6</accession>
<evidence type="ECO:0008006" key="3">
    <source>
        <dbReference type="Google" id="ProtNLM"/>
    </source>
</evidence>
<dbReference type="RefSeq" id="WP_024741075.1">
    <property type="nucleotide sequence ID" value="NZ_BAUG01000016.1"/>
</dbReference>
<organism evidence="1 2">
    <name type="scientific">Tenacibaculum maritimum NCIMB 2154</name>
    <dbReference type="NCBI Taxonomy" id="1349785"/>
    <lineage>
        <taxon>Bacteria</taxon>
        <taxon>Pseudomonadati</taxon>
        <taxon>Bacteroidota</taxon>
        <taxon>Flavobacteriia</taxon>
        <taxon>Flavobacteriales</taxon>
        <taxon>Flavobacteriaceae</taxon>
        <taxon>Tenacibaculum</taxon>
    </lineage>
</organism>